<sequence>MERRMNRGFGRHDTFLEDSTCFLSGGGRGLGGNGHREDESEKERERSPSHLRRLVYVSTHVFIFASSIPTEVCPSECSSSSSSSSSSSCPGSPERGSSRGTRAVQVEMARSSSSSARYKGTWRAMSRTAETEGMEPVRRSKDRGTDRETDPILHWRLLVGVH</sequence>
<organism evidence="2 3">
    <name type="scientific">Liparis tanakae</name>
    <name type="common">Tanaka's snailfish</name>
    <dbReference type="NCBI Taxonomy" id="230148"/>
    <lineage>
        <taxon>Eukaryota</taxon>
        <taxon>Metazoa</taxon>
        <taxon>Chordata</taxon>
        <taxon>Craniata</taxon>
        <taxon>Vertebrata</taxon>
        <taxon>Euteleostomi</taxon>
        <taxon>Actinopterygii</taxon>
        <taxon>Neopterygii</taxon>
        <taxon>Teleostei</taxon>
        <taxon>Neoteleostei</taxon>
        <taxon>Acanthomorphata</taxon>
        <taxon>Eupercaria</taxon>
        <taxon>Perciformes</taxon>
        <taxon>Cottioidei</taxon>
        <taxon>Cottales</taxon>
        <taxon>Liparidae</taxon>
        <taxon>Liparis</taxon>
    </lineage>
</organism>
<feature type="compositionally biased region" description="Gly residues" evidence="1">
    <location>
        <begin position="24"/>
        <end position="33"/>
    </location>
</feature>
<comment type="caution">
    <text evidence="2">The sequence shown here is derived from an EMBL/GenBank/DDBJ whole genome shotgun (WGS) entry which is preliminary data.</text>
</comment>
<proteinExistence type="predicted"/>
<feature type="compositionally biased region" description="Low complexity" evidence="1">
    <location>
        <begin position="73"/>
        <end position="100"/>
    </location>
</feature>
<protein>
    <submittedName>
        <fullName evidence="2">Uncharacterized protein</fullName>
    </submittedName>
</protein>
<evidence type="ECO:0000256" key="1">
    <source>
        <dbReference type="SAM" id="MobiDB-lite"/>
    </source>
</evidence>
<dbReference type="Proteomes" id="UP000314294">
    <property type="component" value="Unassembled WGS sequence"/>
</dbReference>
<name>A0A4Z2GXN1_9TELE</name>
<dbReference type="AlphaFoldDB" id="A0A4Z2GXN1"/>
<evidence type="ECO:0000313" key="3">
    <source>
        <dbReference type="Proteomes" id="UP000314294"/>
    </source>
</evidence>
<feature type="compositionally biased region" description="Basic and acidic residues" evidence="1">
    <location>
        <begin position="135"/>
        <end position="149"/>
    </location>
</feature>
<feature type="region of interest" description="Disordered" evidence="1">
    <location>
        <begin position="24"/>
        <end position="49"/>
    </location>
</feature>
<feature type="compositionally biased region" description="Basic and acidic residues" evidence="1">
    <location>
        <begin position="34"/>
        <end position="48"/>
    </location>
</feature>
<dbReference type="EMBL" id="SRLO01000382">
    <property type="protein sequence ID" value="TNN58348.1"/>
    <property type="molecule type" value="Genomic_DNA"/>
</dbReference>
<feature type="region of interest" description="Disordered" evidence="1">
    <location>
        <begin position="71"/>
        <end position="149"/>
    </location>
</feature>
<reference evidence="2 3" key="1">
    <citation type="submission" date="2019-03" db="EMBL/GenBank/DDBJ databases">
        <title>First draft genome of Liparis tanakae, snailfish: a comprehensive survey of snailfish specific genes.</title>
        <authorList>
            <person name="Kim W."/>
            <person name="Song I."/>
            <person name="Jeong J.-H."/>
            <person name="Kim D."/>
            <person name="Kim S."/>
            <person name="Ryu S."/>
            <person name="Song J.Y."/>
            <person name="Lee S.K."/>
        </authorList>
    </citation>
    <scope>NUCLEOTIDE SEQUENCE [LARGE SCALE GENOMIC DNA]</scope>
    <source>
        <tissue evidence="2">Muscle</tissue>
    </source>
</reference>
<gene>
    <name evidence="2" type="ORF">EYF80_031470</name>
</gene>
<accession>A0A4Z2GXN1</accession>
<evidence type="ECO:0000313" key="2">
    <source>
        <dbReference type="EMBL" id="TNN58348.1"/>
    </source>
</evidence>
<keyword evidence="3" id="KW-1185">Reference proteome</keyword>